<keyword evidence="2" id="KW-1185">Reference proteome</keyword>
<dbReference type="Gene3D" id="1.25.40.10">
    <property type="entry name" value="Tetratricopeptide repeat domain"/>
    <property type="match status" value="1"/>
</dbReference>
<evidence type="ECO:0008006" key="3">
    <source>
        <dbReference type="Google" id="ProtNLM"/>
    </source>
</evidence>
<accession>A0ABQ4QTH3</accession>
<dbReference type="SUPFAM" id="SSF48452">
    <property type="entry name" value="TPR-like"/>
    <property type="match status" value="1"/>
</dbReference>
<comment type="caution">
    <text evidence="1">The sequence shown here is derived from an EMBL/GenBank/DDBJ whole genome shotgun (WGS) entry which is preliminary data.</text>
</comment>
<sequence>MRLSDMPLALPDRPSIAVLPFRDVADAAGARSVADGVTEHLTETLACTPGLFVSGRNSAFTVRRGAVGLEEVGRVLGVASVLEGRVESTSGRVRLTACLSATDGTGAVWSERFEGDEGALPALQAEIVARTLATIAPGRPPARPAAAPGRAGIGIYAPFLSAYASFSSTSQESIRPLLRSLAAAAQALPDEPLPRALMAQCHTFLIAQGWSTDPARDGAEGLRCARAALAMASAQDSPAILMLAGNTLAFLGQEYDEALRLLGRSLALNPNSAAAYERSGWVRCYVGEPARAAELFRAAKRQSPLDRETFLFDSGLALALCMQGAHEEAVAWARRAVRDKPSWTSSYRILAASLAGLGRRDEAAAAARALLALEPSYRVGWALRLYRPSPGRDLFVQGMRAAGLPE</sequence>
<reference evidence="1" key="2">
    <citation type="submission" date="2021-08" db="EMBL/GenBank/DDBJ databases">
        <authorList>
            <person name="Tani A."/>
            <person name="Ola A."/>
            <person name="Ogura Y."/>
            <person name="Katsura K."/>
            <person name="Hayashi T."/>
        </authorList>
    </citation>
    <scope>NUCLEOTIDE SEQUENCE</scope>
    <source>
        <strain evidence="1">KCTC 52305</strain>
    </source>
</reference>
<dbReference type="EMBL" id="BPQH01000002">
    <property type="protein sequence ID" value="GJD48249.1"/>
    <property type="molecule type" value="Genomic_DNA"/>
</dbReference>
<evidence type="ECO:0000313" key="1">
    <source>
        <dbReference type="EMBL" id="GJD48249.1"/>
    </source>
</evidence>
<organism evidence="1 2">
    <name type="scientific">Methylobacterium crusticola</name>
    <dbReference type="NCBI Taxonomy" id="1697972"/>
    <lineage>
        <taxon>Bacteria</taxon>
        <taxon>Pseudomonadati</taxon>
        <taxon>Pseudomonadota</taxon>
        <taxon>Alphaproteobacteria</taxon>
        <taxon>Hyphomicrobiales</taxon>
        <taxon>Methylobacteriaceae</taxon>
        <taxon>Methylobacterium</taxon>
    </lineage>
</organism>
<proteinExistence type="predicted"/>
<dbReference type="InterPro" id="IPR011990">
    <property type="entry name" value="TPR-like_helical_dom_sf"/>
</dbReference>
<reference evidence="1" key="1">
    <citation type="journal article" date="2021" name="Front. Microbiol.">
        <title>Comprehensive Comparative Genomics and Phenotyping of Methylobacterium Species.</title>
        <authorList>
            <person name="Alessa O."/>
            <person name="Ogura Y."/>
            <person name="Fujitani Y."/>
            <person name="Takami H."/>
            <person name="Hayashi T."/>
            <person name="Sahin N."/>
            <person name="Tani A."/>
        </authorList>
    </citation>
    <scope>NUCLEOTIDE SEQUENCE</scope>
    <source>
        <strain evidence="1">KCTC 52305</strain>
    </source>
</reference>
<dbReference type="Proteomes" id="UP001055167">
    <property type="component" value="Unassembled WGS sequence"/>
</dbReference>
<gene>
    <name evidence="1" type="ORF">OPKNFCMD_0966</name>
</gene>
<protein>
    <recommendedName>
        <fullName evidence="3">Tetratricopeptide repeat protein</fullName>
    </recommendedName>
</protein>
<name>A0ABQ4QTH3_9HYPH</name>
<evidence type="ECO:0000313" key="2">
    <source>
        <dbReference type="Proteomes" id="UP001055167"/>
    </source>
</evidence>